<reference evidence="1" key="2">
    <citation type="submission" date="2018-04" db="EMBL/GenBank/DDBJ databases">
        <title>OnivRS2 (Oryza nivara Reference Sequence Version 2).</title>
        <authorList>
            <person name="Zhang J."/>
            <person name="Kudrna D."/>
            <person name="Lee S."/>
            <person name="Talag J."/>
            <person name="Rajasekar S."/>
            <person name="Welchert J."/>
            <person name="Hsing Y.-I."/>
            <person name="Wing R.A."/>
        </authorList>
    </citation>
    <scope>NUCLEOTIDE SEQUENCE [LARGE SCALE GENOMIC DNA]</scope>
    <source>
        <strain evidence="1">SL10</strain>
    </source>
</reference>
<keyword evidence="2" id="KW-1185">Reference proteome</keyword>
<evidence type="ECO:0000313" key="2">
    <source>
        <dbReference type="Proteomes" id="UP000006591"/>
    </source>
</evidence>
<dbReference type="AlphaFoldDB" id="A0A0E0I199"/>
<dbReference type="EnsemblPlants" id="ONIVA07G14090.2">
    <property type="protein sequence ID" value="ONIVA07G14090.2"/>
    <property type="gene ID" value="ONIVA07G14090"/>
</dbReference>
<organism evidence="1">
    <name type="scientific">Oryza nivara</name>
    <name type="common">Indian wild rice</name>
    <name type="synonym">Oryza sativa f. spontanea</name>
    <dbReference type="NCBI Taxonomy" id="4536"/>
    <lineage>
        <taxon>Eukaryota</taxon>
        <taxon>Viridiplantae</taxon>
        <taxon>Streptophyta</taxon>
        <taxon>Embryophyta</taxon>
        <taxon>Tracheophyta</taxon>
        <taxon>Spermatophyta</taxon>
        <taxon>Magnoliopsida</taxon>
        <taxon>Liliopsida</taxon>
        <taxon>Poales</taxon>
        <taxon>Poaceae</taxon>
        <taxon>BOP clade</taxon>
        <taxon>Oryzoideae</taxon>
        <taxon>Oryzeae</taxon>
        <taxon>Oryzinae</taxon>
        <taxon>Oryza</taxon>
    </lineage>
</organism>
<accession>A0A0E0I199</accession>
<proteinExistence type="predicted"/>
<dbReference type="HOGENOM" id="CLU_3428758_0_0_1"/>
<dbReference type="Gramene" id="ONIVA07G14090.2">
    <property type="protein sequence ID" value="ONIVA07G14090.2"/>
    <property type="gene ID" value="ONIVA07G14090"/>
</dbReference>
<name>A0A0E0I199_ORYNI</name>
<sequence>MVADGGIYRYALQRVDSNDS</sequence>
<reference evidence="1" key="1">
    <citation type="submission" date="2015-04" db="UniProtKB">
        <authorList>
            <consortium name="EnsemblPlants"/>
        </authorList>
    </citation>
    <scope>IDENTIFICATION</scope>
    <source>
        <strain evidence="1">SL10</strain>
    </source>
</reference>
<protein>
    <submittedName>
        <fullName evidence="1">Uncharacterized protein</fullName>
    </submittedName>
</protein>
<evidence type="ECO:0000313" key="1">
    <source>
        <dbReference type="EnsemblPlants" id="ONIVA07G14090.2"/>
    </source>
</evidence>
<dbReference type="Proteomes" id="UP000006591">
    <property type="component" value="Chromosome 7"/>
</dbReference>